<organism evidence="1 2">
    <name type="scientific">Jeotgalibacillus malaysiensis</name>
    <dbReference type="NCBI Taxonomy" id="1508404"/>
    <lineage>
        <taxon>Bacteria</taxon>
        <taxon>Bacillati</taxon>
        <taxon>Bacillota</taxon>
        <taxon>Bacilli</taxon>
        <taxon>Bacillales</taxon>
        <taxon>Caryophanaceae</taxon>
        <taxon>Jeotgalibacillus</taxon>
    </lineage>
</organism>
<dbReference type="Proteomes" id="UP000031449">
    <property type="component" value="Chromosome"/>
</dbReference>
<evidence type="ECO:0000313" key="1">
    <source>
        <dbReference type="EMBL" id="AJD89641.1"/>
    </source>
</evidence>
<reference evidence="1 2" key="1">
    <citation type="submission" date="2014-08" db="EMBL/GenBank/DDBJ databases">
        <title>Complete genome of a marine bacteria Jeotgalibacillus malaysiensis.</title>
        <authorList>
            <person name="Yaakop A.S."/>
            <person name="Chan K.-G."/>
            <person name="Goh K.M."/>
        </authorList>
    </citation>
    <scope>NUCLEOTIDE SEQUENCE [LARGE SCALE GENOMIC DNA]</scope>
    <source>
        <strain evidence="1 2">D5</strain>
    </source>
</reference>
<dbReference type="BioCyc" id="JESP1508404:G14D9-9541-MONOMER"/>
<dbReference type="HOGENOM" id="CLU_3328855_0_0_9"/>
<dbReference type="KEGG" id="jeo:JMA_03240"/>
<name>A0A0B5AHU0_9BACL</name>
<accession>A0A0B5AHU0</accession>
<dbReference type="EMBL" id="CP009416">
    <property type="protein sequence ID" value="AJD89641.1"/>
    <property type="molecule type" value="Genomic_DNA"/>
</dbReference>
<gene>
    <name evidence="1" type="ORF">JMA_03240</name>
</gene>
<protein>
    <submittedName>
        <fullName evidence="1">Uncharacterized protein</fullName>
    </submittedName>
</protein>
<proteinExistence type="predicted"/>
<sequence length="38" mass="4459">MIKNINVTDIKIAEEVLQLQFSSYKIEADIIGYHDLRH</sequence>
<dbReference type="STRING" id="1508404.JMA_03240"/>
<dbReference type="AlphaFoldDB" id="A0A0B5AHU0"/>
<evidence type="ECO:0000313" key="2">
    <source>
        <dbReference type="Proteomes" id="UP000031449"/>
    </source>
</evidence>
<keyword evidence="2" id="KW-1185">Reference proteome</keyword>